<dbReference type="Proteomes" id="UP000615446">
    <property type="component" value="Unassembled WGS sequence"/>
</dbReference>
<dbReference type="GO" id="GO:0003676">
    <property type="term" value="F:nucleic acid binding"/>
    <property type="evidence" value="ECO:0007669"/>
    <property type="project" value="InterPro"/>
</dbReference>
<evidence type="ECO:0000313" key="2">
    <source>
        <dbReference type="EMBL" id="GET03989.1"/>
    </source>
</evidence>
<dbReference type="Gene3D" id="3.30.420.10">
    <property type="entry name" value="Ribonuclease H-like superfamily/Ribonuclease H"/>
    <property type="match status" value="1"/>
</dbReference>
<evidence type="ECO:0000313" key="1">
    <source>
        <dbReference type="EMBL" id="GBB99195.1"/>
    </source>
</evidence>
<dbReference type="InterPro" id="IPR012337">
    <property type="entry name" value="RNaseH-like_sf"/>
</dbReference>
<comment type="caution">
    <text evidence="1">The sequence shown here is derived from an EMBL/GenBank/DDBJ whole genome shotgun (WGS) entry which is preliminary data.</text>
</comment>
<accession>A0A2Z6RA34</accession>
<proteinExistence type="predicted"/>
<protein>
    <submittedName>
        <fullName evidence="2">Ribonuclease H-like domain-containing protein</fullName>
    </submittedName>
</protein>
<keyword evidence="3" id="KW-1185">Reference proteome</keyword>
<name>A0A2Z6RA34_9GLOM</name>
<dbReference type="InterPro" id="IPR036397">
    <property type="entry name" value="RNaseH_sf"/>
</dbReference>
<evidence type="ECO:0000313" key="3">
    <source>
        <dbReference type="Proteomes" id="UP000247702"/>
    </source>
</evidence>
<gene>
    <name evidence="2" type="ORF">RCL2_003028900</name>
    <name evidence="1" type="ORF">RclHR1_34400003</name>
</gene>
<sequence length="152" mass="17744">MSDTGKRKTAIKAVQDNNYETASDDLYSFHRKVARENGIQLSGWSMLGNYMYKKRIDPLCPHTFYLSKKYFQPVKDLTTITDHFPISALRRDRTVVLTWDIETQSQELGEFAEVLNLKQNVFMICMTLHWKDDSKPLKQICLVDIETEPDPH</sequence>
<dbReference type="SUPFAM" id="SSF53098">
    <property type="entry name" value="Ribonuclease H-like"/>
    <property type="match status" value="1"/>
</dbReference>
<dbReference type="AlphaFoldDB" id="A0A2Z6RA34"/>
<dbReference type="EMBL" id="BLAL01000338">
    <property type="protein sequence ID" value="GET03989.1"/>
    <property type="molecule type" value="Genomic_DNA"/>
</dbReference>
<organism evidence="1 3">
    <name type="scientific">Rhizophagus clarus</name>
    <dbReference type="NCBI Taxonomy" id="94130"/>
    <lineage>
        <taxon>Eukaryota</taxon>
        <taxon>Fungi</taxon>
        <taxon>Fungi incertae sedis</taxon>
        <taxon>Mucoromycota</taxon>
        <taxon>Glomeromycotina</taxon>
        <taxon>Glomeromycetes</taxon>
        <taxon>Glomerales</taxon>
        <taxon>Glomeraceae</taxon>
        <taxon>Rhizophagus</taxon>
    </lineage>
</organism>
<reference evidence="1 3" key="1">
    <citation type="submission" date="2017-11" db="EMBL/GenBank/DDBJ databases">
        <title>The genome of Rhizophagus clarus HR1 reveals common genetic basis of auxotrophy among arbuscular mycorrhizal fungi.</title>
        <authorList>
            <person name="Kobayashi Y."/>
        </authorList>
    </citation>
    <scope>NUCLEOTIDE SEQUENCE [LARGE SCALE GENOMIC DNA]</scope>
    <source>
        <strain evidence="1 3">HR1</strain>
    </source>
</reference>
<dbReference type="Proteomes" id="UP000247702">
    <property type="component" value="Unassembled WGS sequence"/>
</dbReference>
<dbReference type="EMBL" id="BEXD01002714">
    <property type="protein sequence ID" value="GBB99195.1"/>
    <property type="molecule type" value="Genomic_DNA"/>
</dbReference>
<dbReference type="OrthoDB" id="2478984at2759"/>
<reference evidence="2" key="2">
    <citation type="submission" date="2019-10" db="EMBL/GenBank/DDBJ databases">
        <title>Conservation and host-specific expression of non-tandemly repeated heterogenous ribosome RNA gene in arbuscular mycorrhizal fungi.</title>
        <authorList>
            <person name="Maeda T."/>
            <person name="Kobayashi Y."/>
            <person name="Nakagawa T."/>
            <person name="Ezawa T."/>
            <person name="Yamaguchi K."/>
            <person name="Bino T."/>
            <person name="Nishimoto Y."/>
            <person name="Shigenobu S."/>
            <person name="Kawaguchi M."/>
        </authorList>
    </citation>
    <scope>NUCLEOTIDE SEQUENCE</scope>
    <source>
        <strain evidence="2">HR1</strain>
    </source>
</reference>